<dbReference type="PANTHER" id="PTHR11860">
    <property type="entry name" value="POLYMERIC-IMMUNOGLOBULIN RECEPTOR"/>
    <property type="match status" value="1"/>
</dbReference>
<sequence length="202" mass="23016">MKAIIAIGIITLCLISGQVLCFRLIGCSGGSVMFKCMNSNQRKSYAQYKGKYFCRNRDCTPGISTEIQHQWVNNRRFNLYDDENGRFFTVFIMNLSREDDGEYTCGNKKKWSHNVELVVKNNTISSDRREGRDHEMAQEESQDSHPESNPLYSTVQLPTNPSDGLLYAAVSFQKHEESPSEATVRFSKDETHCDYASVITAE</sequence>
<keyword evidence="2" id="KW-0812">Transmembrane</keyword>
<dbReference type="InterPro" id="IPR007110">
    <property type="entry name" value="Ig-like_dom"/>
</dbReference>
<organism evidence="7 8">
    <name type="scientific">Cirrhinus molitorella</name>
    <name type="common">mud carp</name>
    <dbReference type="NCBI Taxonomy" id="172907"/>
    <lineage>
        <taxon>Eukaryota</taxon>
        <taxon>Metazoa</taxon>
        <taxon>Chordata</taxon>
        <taxon>Craniata</taxon>
        <taxon>Vertebrata</taxon>
        <taxon>Euteleostomi</taxon>
        <taxon>Actinopterygii</taxon>
        <taxon>Neopterygii</taxon>
        <taxon>Teleostei</taxon>
        <taxon>Ostariophysi</taxon>
        <taxon>Cypriniformes</taxon>
        <taxon>Cyprinidae</taxon>
        <taxon>Labeoninae</taxon>
        <taxon>Labeonini</taxon>
        <taxon>Cirrhinus</taxon>
    </lineage>
</organism>
<dbReference type="InterPro" id="IPR013783">
    <property type="entry name" value="Ig-like_fold"/>
</dbReference>
<feature type="signal peptide" evidence="5">
    <location>
        <begin position="1"/>
        <end position="21"/>
    </location>
</feature>
<evidence type="ECO:0000313" key="8">
    <source>
        <dbReference type="Proteomes" id="UP001558613"/>
    </source>
</evidence>
<dbReference type="Gene3D" id="2.60.40.10">
    <property type="entry name" value="Immunoglobulins"/>
    <property type="match status" value="1"/>
</dbReference>
<evidence type="ECO:0000256" key="3">
    <source>
        <dbReference type="ARBA" id="ARBA00023136"/>
    </source>
</evidence>
<proteinExistence type="predicted"/>
<dbReference type="PROSITE" id="PS50835">
    <property type="entry name" value="IG_LIKE"/>
    <property type="match status" value="1"/>
</dbReference>
<evidence type="ECO:0000256" key="4">
    <source>
        <dbReference type="SAM" id="MobiDB-lite"/>
    </source>
</evidence>
<dbReference type="Proteomes" id="UP001558613">
    <property type="component" value="Unassembled WGS sequence"/>
</dbReference>
<dbReference type="SUPFAM" id="SSF48726">
    <property type="entry name" value="Immunoglobulin"/>
    <property type="match status" value="1"/>
</dbReference>
<keyword evidence="8" id="KW-1185">Reference proteome</keyword>
<comment type="subcellular location">
    <subcellularLocation>
        <location evidence="1">Membrane</location>
    </subcellularLocation>
</comment>
<comment type="caution">
    <text evidence="7">The sequence shown here is derived from an EMBL/GenBank/DDBJ whole genome shotgun (WGS) entry which is preliminary data.</text>
</comment>
<feature type="domain" description="Ig-like" evidence="6">
    <location>
        <begin position="29"/>
        <end position="125"/>
    </location>
</feature>
<dbReference type="PANTHER" id="PTHR11860:SF118">
    <property type="entry name" value="CMRF35-LIKE MOLECULE 3-RELATED"/>
    <property type="match status" value="1"/>
</dbReference>
<feature type="region of interest" description="Disordered" evidence="4">
    <location>
        <begin position="124"/>
        <end position="157"/>
    </location>
</feature>
<evidence type="ECO:0000256" key="2">
    <source>
        <dbReference type="ARBA" id="ARBA00022692"/>
    </source>
</evidence>
<protein>
    <recommendedName>
        <fullName evidence="6">Ig-like domain-containing protein</fullName>
    </recommendedName>
</protein>
<gene>
    <name evidence="7" type="ORF">QQF64_000279</name>
</gene>
<dbReference type="InterPro" id="IPR013106">
    <property type="entry name" value="Ig_V-set"/>
</dbReference>
<accession>A0ABR3NXH8</accession>
<feature type="compositionally biased region" description="Basic and acidic residues" evidence="4">
    <location>
        <begin position="126"/>
        <end position="146"/>
    </location>
</feature>
<evidence type="ECO:0000313" key="7">
    <source>
        <dbReference type="EMBL" id="KAL1281476.1"/>
    </source>
</evidence>
<evidence type="ECO:0000256" key="5">
    <source>
        <dbReference type="SAM" id="SignalP"/>
    </source>
</evidence>
<dbReference type="Pfam" id="PF07686">
    <property type="entry name" value="V-set"/>
    <property type="match status" value="1"/>
</dbReference>
<keyword evidence="5" id="KW-0732">Signal</keyword>
<reference evidence="7 8" key="1">
    <citation type="submission" date="2023-09" db="EMBL/GenBank/DDBJ databases">
        <authorList>
            <person name="Wang M."/>
        </authorList>
    </citation>
    <scope>NUCLEOTIDE SEQUENCE [LARGE SCALE GENOMIC DNA]</scope>
    <source>
        <strain evidence="7">GT-2023</strain>
        <tissue evidence="7">Liver</tissue>
    </source>
</reference>
<dbReference type="InterPro" id="IPR050671">
    <property type="entry name" value="CD300_family_receptors"/>
</dbReference>
<evidence type="ECO:0000256" key="1">
    <source>
        <dbReference type="ARBA" id="ARBA00004370"/>
    </source>
</evidence>
<feature type="chain" id="PRO_5047483281" description="Ig-like domain-containing protein" evidence="5">
    <location>
        <begin position="22"/>
        <end position="202"/>
    </location>
</feature>
<dbReference type="EMBL" id="JAYMGO010000001">
    <property type="protein sequence ID" value="KAL1281476.1"/>
    <property type="molecule type" value="Genomic_DNA"/>
</dbReference>
<evidence type="ECO:0000259" key="6">
    <source>
        <dbReference type="PROSITE" id="PS50835"/>
    </source>
</evidence>
<name>A0ABR3NXH8_9TELE</name>
<dbReference type="InterPro" id="IPR036179">
    <property type="entry name" value="Ig-like_dom_sf"/>
</dbReference>
<keyword evidence="3" id="KW-0472">Membrane</keyword>